<dbReference type="EMBL" id="FNGE01000013">
    <property type="protein sequence ID" value="SDL56480.1"/>
    <property type="molecule type" value="Genomic_DNA"/>
</dbReference>
<dbReference type="Gene3D" id="3.30.365.10">
    <property type="entry name" value="Aldehyde oxidase/xanthine dehydrogenase, molybdopterin binding domain"/>
    <property type="match status" value="4"/>
</dbReference>
<dbReference type="InterPro" id="IPR036856">
    <property type="entry name" value="Ald_Oxase/Xan_DH_a/b_sf"/>
</dbReference>
<dbReference type="SUPFAM" id="SSF54665">
    <property type="entry name" value="CO dehydrogenase molybdoprotein N-domain-like"/>
    <property type="match status" value="1"/>
</dbReference>
<keyword evidence="3" id="KW-1185">Reference proteome</keyword>
<dbReference type="SMART" id="SM01008">
    <property type="entry name" value="Ald_Xan_dh_C"/>
    <property type="match status" value="1"/>
</dbReference>
<proteinExistence type="predicted"/>
<dbReference type="Gene3D" id="3.90.1170.50">
    <property type="entry name" value="Aldehyde oxidase/xanthine dehydrogenase, a/b hammerhead"/>
    <property type="match status" value="1"/>
</dbReference>
<dbReference type="PANTHER" id="PTHR11908:SF123">
    <property type="entry name" value="ALDEHYDE OXIDOREDUCTASE MOLYBDENUM-BINDING SUBUNIT PAOC"/>
    <property type="match status" value="1"/>
</dbReference>
<sequence length="739" mass="79355">MPEPIELKLDHRMDLPDQEDLLDRMAQGVISTPMDRPEGPLKVSGTASYADEDHPPGTAYGWFVRANIAKGWVTGLNTKELQTMPGVLAVIRDDRMIRNPAQGGDAKSPHQGPAEIFYKGQPIALVVAETFEQARDAGLAARAEYKDSSHKAVILPAQAKYEEPRSKQSSQGNLDRAMKKAAFSVDVEYDTPSMSHAAMEPHAAVAWWEDGRLTLRGSYQMLNSNAQELADALGVSVKKVRILSRYVGGGFGSKLGIGHEGVGAAIAAQKLGRPVAIALHRRQVFEATHRRSETRQRVRLCCDADGHLTGIGHEAWVSNLPGEDFSEPVTQATSFTWAGENREIGHYIGRLNLTGAGSMRAPGEAVGVPVTDAAMDELSEAAGIDPVEFRLRNIPETDPSTGKPFSSNRLADCIRIGAERFGWSERPKVPGSRREGEWLIGFGMSAIIRVNMLGDSTARVTLRPDGTALVETDMTDIGTGSYSVLTQIAAEMLGLPPERVTTVLGDSDLPPSIGSGGSRGAASSGSSVMLAARALRGKLAERMGCDEEELTLKDGTVIAGNRQRDLADVLAGDSLQGTGTIRKGKAEDGHRQSSWGAEFCEVAVSSVTGEVHVRRLSGVFAAGRILNAKTARSQCMGGMIFGIGQALHEEVFHDARDGSFMNRDLAEYHVPVNLDVPHMDIELLMDDRDPFANPMQAKGIGELALCGTAGAIVNAIANATGHRFRSFPVTLDKVLEKLG</sequence>
<feature type="domain" description="Aldehyde oxidase/xanthine dehydrogenase a/b hammerhead" evidence="1">
    <location>
        <begin position="44"/>
        <end position="149"/>
    </location>
</feature>
<accession>A0A1G9L3D0</accession>
<protein>
    <submittedName>
        <fullName evidence="2">Xanthine dehydrogenase YagR molybdenum-binding subunit</fullName>
    </submittedName>
</protein>
<dbReference type="STRING" id="525640.SAMN04487971_11341"/>
<organism evidence="2 3">
    <name type="scientific">Paracoccus chinensis</name>
    <dbReference type="NCBI Taxonomy" id="525640"/>
    <lineage>
        <taxon>Bacteria</taxon>
        <taxon>Pseudomonadati</taxon>
        <taxon>Pseudomonadota</taxon>
        <taxon>Alphaproteobacteria</taxon>
        <taxon>Rhodobacterales</taxon>
        <taxon>Paracoccaceae</taxon>
        <taxon>Paracoccus</taxon>
    </lineage>
</organism>
<dbReference type="AlphaFoldDB" id="A0A1G9L3D0"/>
<dbReference type="SUPFAM" id="SSF56003">
    <property type="entry name" value="Molybdenum cofactor-binding domain"/>
    <property type="match status" value="1"/>
</dbReference>
<dbReference type="OrthoDB" id="8428274at2"/>
<dbReference type="InterPro" id="IPR046867">
    <property type="entry name" value="AldOxase/xan_DH_MoCoBD2"/>
</dbReference>
<dbReference type="InterPro" id="IPR016208">
    <property type="entry name" value="Ald_Oxase/xanthine_DH-like"/>
</dbReference>
<gene>
    <name evidence="2" type="ORF">SAMN04487971_11341</name>
</gene>
<evidence type="ECO:0000313" key="3">
    <source>
        <dbReference type="Proteomes" id="UP000199555"/>
    </source>
</evidence>
<dbReference type="InterPro" id="IPR037165">
    <property type="entry name" value="AldOxase/xan_DH_Mopterin-bd_sf"/>
</dbReference>
<dbReference type="Pfam" id="PF20256">
    <property type="entry name" value="MoCoBD_2"/>
    <property type="match status" value="1"/>
</dbReference>
<dbReference type="InterPro" id="IPR000674">
    <property type="entry name" value="Ald_Oxase/Xan_DH_a/b"/>
</dbReference>
<dbReference type="GO" id="GO:0016491">
    <property type="term" value="F:oxidoreductase activity"/>
    <property type="evidence" value="ECO:0007669"/>
    <property type="project" value="InterPro"/>
</dbReference>
<dbReference type="PANTHER" id="PTHR11908">
    <property type="entry name" value="XANTHINE DEHYDROGENASE"/>
    <property type="match status" value="1"/>
</dbReference>
<dbReference type="Proteomes" id="UP000199555">
    <property type="component" value="Unassembled WGS sequence"/>
</dbReference>
<dbReference type="InterPro" id="IPR008274">
    <property type="entry name" value="AldOxase/xan_DH_MoCoBD1"/>
</dbReference>
<dbReference type="GO" id="GO:0005506">
    <property type="term" value="F:iron ion binding"/>
    <property type="evidence" value="ECO:0007669"/>
    <property type="project" value="InterPro"/>
</dbReference>
<reference evidence="3" key="1">
    <citation type="submission" date="2016-10" db="EMBL/GenBank/DDBJ databases">
        <authorList>
            <person name="Varghese N."/>
            <person name="Submissions S."/>
        </authorList>
    </citation>
    <scope>NUCLEOTIDE SEQUENCE [LARGE SCALE GENOMIC DNA]</scope>
    <source>
        <strain evidence="3">CGMCC 1.7655</strain>
    </source>
</reference>
<dbReference type="Pfam" id="PF01315">
    <property type="entry name" value="Ald_Xan_dh_C"/>
    <property type="match status" value="1"/>
</dbReference>
<name>A0A1G9L3D0_9RHOB</name>
<dbReference type="Pfam" id="PF02738">
    <property type="entry name" value="MoCoBD_1"/>
    <property type="match status" value="1"/>
</dbReference>
<evidence type="ECO:0000313" key="2">
    <source>
        <dbReference type="EMBL" id="SDL56480.1"/>
    </source>
</evidence>
<evidence type="ECO:0000259" key="1">
    <source>
        <dbReference type="SMART" id="SM01008"/>
    </source>
</evidence>
<dbReference type="RefSeq" id="WP_090756793.1">
    <property type="nucleotide sequence ID" value="NZ_FNGE01000013.1"/>
</dbReference>